<feature type="transmembrane region" description="Helical" evidence="8">
    <location>
        <begin position="130"/>
        <end position="147"/>
    </location>
</feature>
<dbReference type="InterPro" id="IPR000620">
    <property type="entry name" value="EamA_dom"/>
</dbReference>
<name>A0A4R6BTG9_9STAP</name>
<dbReference type="GO" id="GO:0005886">
    <property type="term" value="C:plasma membrane"/>
    <property type="evidence" value="ECO:0007669"/>
    <property type="project" value="UniProtKB-SubCell"/>
</dbReference>
<proteinExistence type="inferred from homology"/>
<sequence length="300" mass="34297">MSEQQKGIIFAANSYFLWGILPFYWRLIDDINAYEILAHRIIWSFVFMVILIIILGKTRVFKEQTIQLLKNKKEAVSLFVAGIVIAFNWGLFIWAVANHHVLQASLGYYINPLMSILLGMIFMKERFSKMEWTAIILAAIGVLYMTLSIGEVPYISLLLAISFALYGLIKKNVHMDAIFTILLECLATLPLALIGLWYLKSIDMSNFGYNIDSGILLFSGILTAIPLILFTAGATRIPLSLIGFLQYIAPTLMFIQGVFLYNEEFSTDNLITFAFIWAGLIIYSYTKYQQYRIQRRKLTS</sequence>
<comment type="similarity">
    <text evidence="2">Belongs to the EamA transporter family.</text>
</comment>
<dbReference type="InterPro" id="IPR004626">
    <property type="entry name" value="RarD"/>
</dbReference>
<keyword evidence="3" id="KW-0813">Transport</keyword>
<dbReference type="SUPFAM" id="SSF103481">
    <property type="entry name" value="Multidrug resistance efflux transporter EmrE"/>
    <property type="match status" value="2"/>
</dbReference>
<keyword evidence="11" id="KW-1185">Reference proteome</keyword>
<feature type="transmembrane region" description="Helical" evidence="8">
    <location>
        <begin position="37"/>
        <end position="55"/>
    </location>
</feature>
<reference evidence="10 11" key="1">
    <citation type="submission" date="2019-01" db="EMBL/GenBank/DDBJ databases">
        <title>Draft genome sequences of the type strains of six Macrococcus species.</title>
        <authorList>
            <person name="Mazhar S."/>
            <person name="Altermann E."/>
            <person name="Hill C."/>
            <person name="Mcauliffe O."/>
        </authorList>
    </citation>
    <scope>NUCLEOTIDE SEQUENCE [LARGE SCALE GENOMIC DNA]</scope>
    <source>
        <strain evidence="10 11">CCM4815</strain>
    </source>
</reference>
<protein>
    <submittedName>
        <fullName evidence="10">EamA family transporter RarD</fullName>
    </submittedName>
</protein>
<dbReference type="InterPro" id="IPR037185">
    <property type="entry name" value="EmrE-like"/>
</dbReference>
<evidence type="ECO:0000256" key="1">
    <source>
        <dbReference type="ARBA" id="ARBA00004651"/>
    </source>
</evidence>
<evidence type="ECO:0000313" key="10">
    <source>
        <dbReference type="EMBL" id="TDM07877.1"/>
    </source>
</evidence>
<feature type="transmembrane region" description="Helical" evidence="8">
    <location>
        <begin position="75"/>
        <end position="94"/>
    </location>
</feature>
<feature type="transmembrane region" description="Helical" evidence="8">
    <location>
        <begin position="153"/>
        <end position="169"/>
    </location>
</feature>
<dbReference type="EMBL" id="SCWB01000012">
    <property type="protein sequence ID" value="TDM07877.1"/>
    <property type="molecule type" value="Genomic_DNA"/>
</dbReference>
<keyword evidence="5 8" id="KW-0812">Transmembrane</keyword>
<evidence type="ECO:0000256" key="2">
    <source>
        <dbReference type="ARBA" id="ARBA00007362"/>
    </source>
</evidence>
<feature type="transmembrane region" description="Helical" evidence="8">
    <location>
        <begin position="106"/>
        <end position="123"/>
    </location>
</feature>
<feature type="transmembrane region" description="Helical" evidence="8">
    <location>
        <begin position="267"/>
        <end position="286"/>
    </location>
</feature>
<dbReference type="PANTHER" id="PTHR22911">
    <property type="entry name" value="ACYL-MALONYL CONDENSING ENZYME-RELATED"/>
    <property type="match status" value="1"/>
</dbReference>
<dbReference type="NCBIfam" id="TIGR00688">
    <property type="entry name" value="rarD"/>
    <property type="match status" value="1"/>
</dbReference>
<evidence type="ECO:0000259" key="9">
    <source>
        <dbReference type="Pfam" id="PF00892"/>
    </source>
</evidence>
<evidence type="ECO:0000256" key="4">
    <source>
        <dbReference type="ARBA" id="ARBA00022475"/>
    </source>
</evidence>
<evidence type="ECO:0000313" key="11">
    <source>
        <dbReference type="Proteomes" id="UP000294802"/>
    </source>
</evidence>
<feature type="transmembrane region" description="Helical" evidence="8">
    <location>
        <begin position="239"/>
        <end position="261"/>
    </location>
</feature>
<evidence type="ECO:0000256" key="3">
    <source>
        <dbReference type="ARBA" id="ARBA00022448"/>
    </source>
</evidence>
<comment type="subcellular location">
    <subcellularLocation>
        <location evidence="1">Cell membrane</location>
        <topology evidence="1">Multi-pass membrane protein</topology>
    </subcellularLocation>
</comment>
<feature type="transmembrane region" description="Helical" evidence="8">
    <location>
        <begin position="7"/>
        <end position="25"/>
    </location>
</feature>
<keyword evidence="7 8" id="KW-0472">Membrane</keyword>
<evidence type="ECO:0000256" key="5">
    <source>
        <dbReference type="ARBA" id="ARBA00022692"/>
    </source>
</evidence>
<keyword evidence="4" id="KW-1003">Cell membrane</keyword>
<dbReference type="AlphaFoldDB" id="A0A4R6BTG9"/>
<evidence type="ECO:0000256" key="6">
    <source>
        <dbReference type="ARBA" id="ARBA00022989"/>
    </source>
</evidence>
<comment type="caution">
    <text evidence="10">The sequence shown here is derived from an EMBL/GenBank/DDBJ whole genome shotgun (WGS) entry which is preliminary data.</text>
</comment>
<dbReference type="Proteomes" id="UP000294802">
    <property type="component" value="Unassembled WGS sequence"/>
</dbReference>
<feature type="transmembrane region" description="Helical" evidence="8">
    <location>
        <begin position="181"/>
        <end position="199"/>
    </location>
</feature>
<feature type="domain" description="EamA" evidence="9">
    <location>
        <begin position="157"/>
        <end position="284"/>
    </location>
</feature>
<evidence type="ECO:0000256" key="7">
    <source>
        <dbReference type="ARBA" id="ARBA00023136"/>
    </source>
</evidence>
<organism evidence="10 11">
    <name type="scientific">Macrococcus lamae</name>
    <dbReference type="NCBI Taxonomy" id="198484"/>
    <lineage>
        <taxon>Bacteria</taxon>
        <taxon>Bacillati</taxon>
        <taxon>Bacillota</taxon>
        <taxon>Bacilli</taxon>
        <taxon>Bacillales</taxon>
        <taxon>Staphylococcaceae</taxon>
        <taxon>Macrococcus</taxon>
    </lineage>
</organism>
<evidence type="ECO:0000256" key="8">
    <source>
        <dbReference type="SAM" id="Phobius"/>
    </source>
</evidence>
<dbReference type="PANTHER" id="PTHR22911:SF137">
    <property type="entry name" value="SOLUTE CARRIER FAMILY 35 MEMBER G2-RELATED"/>
    <property type="match status" value="1"/>
</dbReference>
<dbReference type="OrthoDB" id="369870at2"/>
<dbReference type="Pfam" id="PF00892">
    <property type="entry name" value="EamA"/>
    <property type="match status" value="2"/>
</dbReference>
<accession>A0A4R6BTG9</accession>
<feature type="domain" description="EamA" evidence="9">
    <location>
        <begin position="6"/>
        <end position="146"/>
    </location>
</feature>
<gene>
    <name evidence="10" type="primary">rarD</name>
    <name evidence="10" type="ORF">ERX29_07435</name>
</gene>
<keyword evidence="6 8" id="KW-1133">Transmembrane helix</keyword>
<feature type="transmembrane region" description="Helical" evidence="8">
    <location>
        <begin position="211"/>
        <end position="232"/>
    </location>
</feature>